<dbReference type="Gene3D" id="3.40.50.1820">
    <property type="entry name" value="alpha/beta hydrolase"/>
    <property type="match status" value="1"/>
</dbReference>
<keyword evidence="2" id="KW-0378">Hydrolase</keyword>
<dbReference type="EMBL" id="JARVKM010000002">
    <property type="protein sequence ID" value="KAK9782647.1"/>
    <property type="molecule type" value="Genomic_DNA"/>
</dbReference>
<dbReference type="Pfam" id="PF07859">
    <property type="entry name" value="Abhydrolase_3"/>
    <property type="match status" value="1"/>
</dbReference>
<dbReference type="Proteomes" id="UP001465668">
    <property type="component" value="Unassembled WGS sequence"/>
</dbReference>
<dbReference type="PANTHER" id="PTHR23024:SF24">
    <property type="entry name" value="ALPHA_BETA HYDROLASE FOLD-3 DOMAIN-CONTAINING PROTEIN"/>
    <property type="match status" value="1"/>
</dbReference>
<comment type="caution">
    <text evidence="2">The sequence shown here is derived from an EMBL/GenBank/DDBJ whole genome shotgun (WGS) entry which is preliminary data.</text>
</comment>
<accession>A0ABR2Y7D7</accession>
<reference evidence="2 3" key="1">
    <citation type="submission" date="2024-02" db="EMBL/GenBank/DDBJ databases">
        <title>First draft genome assembly of two strains of Seiridium cardinale.</title>
        <authorList>
            <person name="Emiliani G."/>
            <person name="Scali E."/>
        </authorList>
    </citation>
    <scope>NUCLEOTIDE SEQUENCE [LARGE SCALE GENOMIC DNA]</scope>
    <source>
        <strain evidence="2 3">BM-138-000479</strain>
    </source>
</reference>
<dbReference type="InterPro" id="IPR029058">
    <property type="entry name" value="AB_hydrolase_fold"/>
</dbReference>
<evidence type="ECO:0000313" key="2">
    <source>
        <dbReference type="EMBL" id="KAK9782647.1"/>
    </source>
</evidence>
<dbReference type="GO" id="GO:0016787">
    <property type="term" value="F:hydrolase activity"/>
    <property type="evidence" value="ECO:0007669"/>
    <property type="project" value="UniProtKB-KW"/>
</dbReference>
<organism evidence="2 3">
    <name type="scientific">Seiridium cardinale</name>
    <dbReference type="NCBI Taxonomy" id="138064"/>
    <lineage>
        <taxon>Eukaryota</taxon>
        <taxon>Fungi</taxon>
        <taxon>Dikarya</taxon>
        <taxon>Ascomycota</taxon>
        <taxon>Pezizomycotina</taxon>
        <taxon>Sordariomycetes</taxon>
        <taxon>Xylariomycetidae</taxon>
        <taxon>Amphisphaeriales</taxon>
        <taxon>Sporocadaceae</taxon>
        <taxon>Seiridium</taxon>
    </lineage>
</organism>
<gene>
    <name evidence="2" type="ORF">SCAR479_00990</name>
</gene>
<evidence type="ECO:0000259" key="1">
    <source>
        <dbReference type="Pfam" id="PF07859"/>
    </source>
</evidence>
<name>A0ABR2Y7D7_9PEZI</name>
<dbReference type="SUPFAM" id="SSF53474">
    <property type="entry name" value="alpha/beta-Hydrolases"/>
    <property type="match status" value="1"/>
</dbReference>
<proteinExistence type="predicted"/>
<keyword evidence="3" id="KW-1185">Reference proteome</keyword>
<feature type="domain" description="Alpha/beta hydrolase fold-3" evidence="1">
    <location>
        <begin position="134"/>
        <end position="197"/>
    </location>
</feature>
<protein>
    <submittedName>
        <fullName evidence="2">Alpha/Beta hydrolase protein</fullName>
    </submittedName>
</protein>
<evidence type="ECO:0000313" key="3">
    <source>
        <dbReference type="Proteomes" id="UP001465668"/>
    </source>
</evidence>
<dbReference type="InterPro" id="IPR013094">
    <property type="entry name" value="AB_hydrolase_3"/>
</dbReference>
<dbReference type="InterPro" id="IPR050466">
    <property type="entry name" value="Carboxylest/Gibb_receptor"/>
</dbReference>
<sequence length="275" mass="30365">MMNIIIATTVIEDSTNINKKANYTFSFSEYIAPIVATSHLPRTREDILATGIINSEFKEAWEASGYPPGSSYTMEQLKDLNAASLVPIKKKLEESRPSNVTEYERFLTFDDGYRSRVVFCHRSDLTPTMKCPLIVIIHGGGHCVGHPESEIPLARQLSVTHDAIVMMSTYRQAPEHPFPDSCVDSWATVKHLAAKALGLQAHDTASSFHPSVTAFKPDHHSPLWAVFDQPHALDQKSEDPEDSGVMNGHLGLPPAYFQVCGTGIGRDDSSYTSAY</sequence>
<dbReference type="PANTHER" id="PTHR23024">
    <property type="entry name" value="ARYLACETAMIDE DEACETYLASE"/>
    <property type="match status" value="1"/>
</dbReference>